<keyword evidence="12 16" id="KW-0630">Potassium</keyword>
<reference evidence="17 18" key="1">
    <citation type="journal article" date="2020" name="G3 (Bethesda)">
        <title>Whole Genome Sequencing and Comparative Genomics of Two Nematicidal Bacillus Strains Reveals a Wide Range of Possible Virulence Factors.</title>
        <authorList>
            <person name="Susic N."/>
            <person name="Janezic S."/>
            <person name="Rupnik M."/>
            <person name="Geric Stare B."/>
        </authorList>
    </citation>
    <scope>NUCLEOTIDE SEQUENCE [LARGE SCALE GENOMIC DNA]</scope>
    <source>
        <strain evidence="17 18">I-1582</strain>
    </source>
</reference>
<dbReference type="SUPFAM" id="SSF53067">
    <property type="entry name" value="Actin-like ATPase domain"/>
    <property type="match status" value="2"/>
</dbReference>
<evidence type="ECO:0000256" key="9">
    <source>
        <dbReference type="ARBA" id="ARBA00022741"/>
    </source>
</evidence>
<dbReference type="GO" id="GO:0005524">
    <property type="term" value="F:ATP binding"/>
    <property type="evidence" value="ECO:0007669"/>
    <property type="project" value="UniProtKB-UniRule"/>
</dbReference>
<evidence type="ECO:0000256" key="13">
    <source>
        <dbReference type="ARBA" id="ARBA00022993"/>
    </source>
</evidence>
<keyword evidence="16" id="KW-0479">Metal-binding</keyword>
<evidence type="ECO:0000313" key="18">
    <source>
        <dbReference type="Proteomes" id="UP000465778"/>
    </source>
</evidence>
<dbReference type="NCBIfam" id="NF009855">
    <property type="entry name" value="PRK13321.1"/>
    <property type="match status" value="1"/>
</dbReference>
<evidence type="ECO:0000256" key="6">
    <source>
        <dbReference type="ARBA" id="ARBA00012102"/>
    </source>
</evidence>
<proteinExistence type="inferred from homology"/>
<feature type="binding site" evidence="16">
    <location>
        <begin position="27"/>
        <end position="34"/>
    </location>
    <ligand>
        <name>ATP</name>
        <dbReference type="ChEBI" id="CHEBI:30616"/>
    </ligand>
</feature>
<evidence type="ECO:0000256" key="7">
    <source>
        <dbReference type="ARBA" id="ARBA00022490"/>
    </source>
</evidence>
<feature type="active site" description="Proton acceptor" evidence="16">
    <location>
        <position position="130"/>
    </location>
</feature>
<dbReference type="GO" id="GO:0005737">
    <property type="term" value="C:cytoplasm"/>
    <property type="evidence" value="ECO:0007669"/>
    <property type="project" value="UniProtKB-SubCell"/>
</dbReference>
<accession>A0A800N885</accession>
<dbReference type="CDD" id="cd24015">
    <property type="entry name" value="ASKHA_NBD_PanK-III"/>
    <property type="match status" value="1"/>
</dbReference>
<feature type="binding site" evidence="16">
    <location>
        <position position="153"/>
    </location>
    <ligand>
        <name>ATP</name>
        <dbReference type="ChEBI" id="CHEBI:30616"/>
    </ligand>
</feature>
<evidence type="ECO:0000256" key="2">
    <source>
        <dbReference type="ARBA" id="ARBA00001958"/>
    </source>
</evidence>
<evidence type="ECO:0000256" key="12">
    <source>
        <dbReference type="ARBA" id="ARBA00022958"/>
    </source>
</evidence>
<evidence type="ECO:0000256" key="8">
    <source>
        <dbReference type="ARBA" id="ARBA00022679"/>
    </source>
</evidence>
<dbReference type="Proteomes" id="UP000465778">
    <property type="component" value="Unassembled WGS sequence"/>
</dbReference>
<keyword evidence="10 16" id="KW-0418">Kinase</keyword>
<dbReference type="HAMAP" id="MF_01274">
    <property type="entry name" value="Pantothen_kinase_3"/>
    <property type="match status" value="1"/>
</dbReference>
<evidence type="ECO:0000256" key="5">
    <source>
        <dbReference type="ARBA" id="ARBA00011738"/>
    </source>
</evidence>
<evidence type="ECO:0000313" key="17">
    <source>
        <dbReference type="EMBL" id="KAF0821585.1"/>
    </source>
</evidence>
<dbReference type="GO" id="GO:0015937">
    <property type="term" value="P:coenzyme A biosynthetic process"/>
    <property type="evidence" value="ECO:0007669"/>
    <property type="project" value="UniProtKB-UniRule"/>
</dbReference>
<evidence type="ECO:0000256" key="10">
    <source>
        <dbReference type="ARBA" id="ARBA00022777"/>
    </source>
</evidence>
<protein>
    <recommendedName>
        <fullName evidence="15 16">Type III pantothenate kinase</fullName>
        <ecNumber evidence="6 16">2.7.1.33</ecNumber>
    </recommendedName>
    <alternativeName>
        <fullName evidence="16">PanK-III</fullName>
    </alternativeName>
    <alternativeName>
        <fullName evidence="16">Pantothenic acid kinase</fullName>
    </alternativeName>
</protein>
<comment type="catalytic activity">
    <reaction evidence="1 16">
        <text>(R)-pantothenate + ATP = (R)-4'-phosphopantothenate + ADP + H(+)</text>
        <dbReference type="Rhea" id="RHEA:16373"/>
        <dbReference type="ChEBI" id="CHEBI:10986"/>
        <dbReference type="ChEBI" id="CHEBI:15378"/>
        <dbReference type="ChEBI" id="CHEBI:29032"/>
        <dbReference type="ChEBI" id="CHEBI:30616"/>
        <dbReference type="ChEBI" id="CHEBI:456216"/>
        <dbReference type="EC" id="2.7.1.33"/>
    </reaction>
</comment>
<comment type="similarity">
    <text evidence="14 16">Belongs to the type III pantothenate kinase family.</text>
</comment>
<keyword evidence="8 16" id="KW-0808">Transferase</keyword>
<dbReference type="NCBIfam" id="NF009848">
    <property type="entry name" value="PRK13318.1-6"/>
    <property type="match status" value="1"/>
</dbReference>
<feature type="binding site" evidence="16">
    <location>
        <position position="121"/>
    </location>
    <ligand>
        <name>substrate</name>
    </ligand>
</feature>
<feature type="binding site" evidence="16">
    <location>
        <begin position="128"/>
        <end position="131"/>
    </location>
    <ligand>
        <name>substrate</name>
    </ligand>
</feature>
<keyword evidence="9 16" id="KW-0547">Nucleotide-binding</keyword>
<name>A0A800N885_CYTFI</name>
<dbReference type="PANTHER" id="PTHR34265:SF1">
    <property type="entry name" value="TYPE III PANTOTHENATE KINASE"/>
    <property type="match status" value="1"/>
</dbReference>
<keyword evidence="7 16" id="KW-0963">Cytoplasm</keyword>
<gene>
    <name evidence="16" type="primary">coaX</name>
    <name evidence="17" type="ORF">KIS1582_4684</name>
</gene>
<dbReference type="NCBIfam" id="TIGR00671">
    <property type="entry name" value="baf"/>
    <property type="match status" value="1"/>
</dbReference>
<comment type="subunit">
    <text evidence="5 16">Homodimer.</text>
</comment>
<dbReference type="EMBL" id="VDEM01000096">
    <property type="protein sequence ID" value="KAF0821585.1"/>
    <property type="molecule type" value="Genomic_DNA"/>
</dbReference>
<comment type="cofactor">
    <cofactor evidence="16">
        <name>NH4(+)</name>
        <dbReference type="ChEBI" id="CHEBI:28938"/>
    </cofactor>
    <cofactor evidence="16">
        <name>K(+)</name>
        <dbReference type="ChEBI" id="CHEBI:29103"/>
    </cofactor>
    <text evidence="16">A monovalent cation. Ammonium or potassium.</text>
</comment>
<dbReference type="InterPro" id="IPR043129">
    <property type="entry name" value="ATPase_NBD"/>
</dbReference>
<dbReference type="InterPro" id="IPR004619">
    <property type="entry name" value="Type_III_PanK"/>
</dbReference>
<comment type="cofactor">
    <cofactor evidence="2">
        <name>K(+)</name>
        <dbReference type="ChEBI" id="CHEBI:29103"/>
    </cofactor>
</comment>
<organism evidence="17 18">
    <name type="scientific">Cytobacillus firmus</name>
    <name type="common">Bacillus firmus</name>
    <dbReference type="NCBI Taxonomy" id="1399"/>
    <lineage>
        <taxon>Bacteria</taxon>
        <taxon>Bacillati</taxon>
        <taxon>Bacillota</taxon>
        <taxon>Bacilli</taxon>
        <taxon>Bacillales</taxon>
        <taxon>Bacillaceae</taxon>
        <taxon>Cytobacillus</taxon>
    </lineage>
</organism>
<evidence type="ECO:0000256" key="4">
    <source>
        <dbReference type="ARBA" id="ARBA00005225"/>
    </source>
</evidence>
<feature type="binding site" evidence="16">
    <location>
        <position position="150"/>
    </location>
    <ligand>
        <name>K(+)</name>
        <dbReference type="ChEBI" id="CHEBI:29103"/>
    </ligand>
</feature>
<dbReference type="NCBIfam" id="NF009843">
    <property type="entry name" value="PRK13318.1-1"/>
    <property type="match status" value="1"/>
</dbReference>
<comment type="function">
    <text evidence="16">Catalyzes the phosphorylation of pantothenate (Pan), the first step in CoA biosynthesis.</text>
</comment>
<dbReference type="Gene3D" id="3.30.420.40">
    <property type="match status" value="2"/>
</dbReference>
<evidence type="ECO:0000256" key="15">
    <source>
        <dbReference type="ARBA" id="ARBA00040883"/>
    </source>
</evidence>
<dbReference type="Pfam" id="PF03309">
    <property type="entry name" value="Pan_kinase"/>
    <property type="match status" value="1"/>
</dbReference>
<evidence type="ECO:0000256" key="1">
    <source>
        <dbReference type="ARBA" id="ARBA00001206"/>
    </source>
</evidence>
<evidence type="ECO:0000256" key="16">
    <source>
        <dbReference type="HAMAP-Rule" id="MF_01274"/>
    </source>
</evidence>
<dbReference type="NCBIfam" id="NF009847">
    <property type="entry name" value="PRK13318.1-5"/>
    <property type="match status" value="1"/>
</dbReference>
<dbReference type="UniPathway" id="UPA00241">
    <property type="reaction ID" value="UER00352"/>
</dbReference>
<dbReference type="GO" id="GO:0004594">
    <property type="term" value="F:pantothenate kinase activity"/>
    <property type="evidence" value="ECO:0007669"/>
    <property type="project" value="UniProtKB-UniRule"/>
</dbReference>
<comment type="subcellular location">
    <subcellularLocation>
        <location evidence="3 16">Cytoplasm</location>
    </subcellularLocation>
</comment>
<dbReference type="PANTHER" id="PTHR34265">
    <property type="entry name" value="TYPE III PANTOTHENATE KINASE"/>
    <property type="match status" value="1"/>
</dbReference>
<evidence type="ECO:0000256" key="3">
    <source>
        <dbReference type="ARBA" id="ARBA00004496"/>
    </source>
</evidence>
<comment type="pathway">
    <text evidence="4 16">Cofactor biosynthesis; coenzyme A biosynthesis; CoA from (R)-pantothenate: step 1/5.</text>
</comment>
<evidence type="ECO:0000256" key="11">
    <source>
        <dbReference type="ARBA" id="ARBA00022840"/>
    </source>
</evidence>
<feature type="binding site" evidence="16">
    <location>
        <position position="205"/>
    </location>
    <ligand>
        <name>substrate</name>
    </ligand>
</feature>
<dbReference type="AlphaFoldDB" id="A0A800N885"/>
<keyword evidence="11 16" id="KW-0067">ATP-binding</keyword>
<evidence type="ECO:0000256" key="14">
    <source>
        <dbReference type="ARBA" id="ARBA00038036"/>
    </source>
</evidence>
<sequence>MMFSVKKELKLHLNNHKVVRMLIFVFDVGNTNIVLGVYDQDELKHHWRIETNRNKTEDEYGMIVKSLFEHENLSFSDIDGIIISSVVPPIMFSLERMCQKYFHVKPLVVGPGIKTGLNIKYENPREVGADRIVNAVAAIHEYGSPLVIVDFGTATTYCYINENKQYMGGAIAPGIGISTEALYSRAAKLPRIEIARPDHIVGKNTVSAMQAGILYGYVGQVEGIVKRMKDQADEKPTVIATGGLAGLIAQESDIIDVVDPFLTLKGLQIIYKRNMENIKK</sequence>
<dbReference type="EC" id="2.7.1.33" evidence="6 16"/>
<keyword evidence="13 16" id="KW-0173">Coenzyme A biosynthesis</keyword>
<dbReference type="GO" id="GO:0046872">
    <property type="term" value="F:metal ion binding"/>
    <property type="evidence" value="ECO:0007669"/>
    <property type="project" value="UniProtKB-KW"/>
</dbReference>
<comment type="caution">
    <text evidence="17">The sequence shown here is derived from an EMBL/GenBank/DDBJ whole genome shotgun (WGS) entry which is preliminary data.</text>
</comment>